<protein>
    <submittedName>
        <fullName evidence="2">Uncharacterized protein</fullName>
    </submittedName>
</protein>
<dbReference type="GeneID" id="85498665"/>
<name>A0AA48LAA2_9TREE</name>
<feature type="compositionally biased region" description="Polar residues" evidence="1">
    <location>
        <begin position="222"/>
        <end position="240"/>
    </location>
</feature>
<organism evidence="2 3">
    <name type="scientific">Cutaneotrichosporon cavernicola</name>
    <dbReference type="NCBI Taxonomy" id="279322"/>
    <lineage>
        <taxon>Eukaryota</taxon>
        <taxon>Fungi</taxon>
        <taxon>Dikarya</taxon>
        <taxon>Basidiomycota</taxon>
        <taxon>Agaricomycotina</taxon>
        <taxon>Tremellomycetes</taxon>
        <taxon>Trichosporonales</taxon>
        <taxon>Trichosporonaceae</taxon>
        <taxon>Cutaneotrichosporon</taxon>
    </lineage>
</organism>
<dbReference type="EMBL" id="AP028219">
    <property type="protein sequence ID" value="BEI94795.1"/>
    <property type="molecule type" value="Genomic_DNA"/>
</dbReference>
<dbReference type="KEGG" id="ccac:CcaHIS019_0703760"/>
<evidence type="ECO:0000313" key="2">
    <source>
        <dbReference type="EMBL" id="BEI94795.1"/>
    </source>
</evidence>
<feature type="region of interest" description="Disordered" evidence="1">
    <location>
        <begin position="211"/>
        <end position="240"/>
    </location>
</feature>
<dbReference type="AlphaFoldDB" id="A0AA48LAA2"/>
<dbReference type="Proteomes" id="UP001233271">
    <property type="component" value="Chromosome 7b"/>
</dbReference>
<evidence type="ECO:0000256" key="1">
    <source>
        <dbReference type="SAM" id="MobiDB-lite"/>
    </source>
</evidence>
<accession>A0AA48LAA2</accession>
<dbReference type="RefSeq" id="XP_060460060.1">
    <property type="nucleotide sequence ID" value="XM_060603803.1"/>
</dbReference>
<keyword evidence="3" id="KW-1185">Reference proteome</keyword>
<proteinExistence type="predicted"/>
<sequence length="240" mass="27855">MPAVKASPAKRHKSRHVNDPIIITNPDCPVVPLTDELPFITIDEWYTDTKYRWHSEMDEQYGRMETDKDDAERRVFHARFMVDYYTVRNYQVHNMTPPSKSKTNSGGYDGDEKPVPQLPKDLMPYFQRYFASRPHDRPPDIYTGHVPMANVDPNPRDASDPLRDYVRTEEERNHTQLAQVPAIPVPITEREAYRLSQEMRQFEQATQHHSFNTHVSHGPGSSMPTTSAQEPMHPFSSQHV</sequence>
<reference evidence="2" key="1">
    <citation type="journal article" date="2023" name="BMC Genomics">
        <title>Chromosome-level genome assemblies of Cutaneotrichosporon spp. (Trichosporonales, Basidiomycota) reveal imbalanced evolution between nucleotide sequences and chromosome synteny.</title>
        <authorList>
            <person name="Kobayashi Y."/>
            <person name="Kayamori A."/>
            <person name="Aoki K."/>
            <person name="Shiwa Y."/>
            <person name="Matsutani M."/>
            <person name="Fujita N."/>
            <person name="Sugita T."/>
            <person name="Iwasaki W."/>
            <person name="Tanaka N."/>
            <person name="Takashima M."/>
        </authorList>
    </citation>
    <scope>NUCLEOTIDE SEQUENCE</scope>
    <source>
        <strain evidence="2">HIS019</strain>
    </source>
</reference>
<gene>
    <name evidence="2" type="ORF">CcaverHIS019_0703760</name>
</gene>
<evidence type="ECO:0000313" key="3">
    <source>
        <dbReference type="Proteomes" id="UP001233271"/>
    </source>
</evidence>